<keyword evidence="2" id="KW-0472">Membrane</keyword>
<feature type="transmembrane region" description="Helical" evidence="2">
    <location>
        <begin position="362"/>
        <end position="385"/>
    </location>
</feature>
<keyword evidence="3" id="KW-0496">Mitochondrion</keyword>
<proteinExistence type="predicted"/>
<feature type="transmembrane region" description="Helical" evidence="2">
    <location>
        <begin position="188"/>
        <end position="206"/>
    </location>
</feature>
<geneLocation type="mitochondrion" evidence="3"/>
<accession>E9P1G3</accession>
<feature type="transmembrane region" description="Helical" evidence="2">
    <location>
        <begin position="252"/>
        <end position="268"/>
    </location>
</feature>
<evidence type="ECO:0000256" key="1">
    <source>
        <dbReference type="SAM" id="MobiDB-lite"/>
    </source>
</evidence>
<protein>
    <submittedName>
        <fullName evidence="3">Uncharacterized protein orf535</fullName>
    </submittedName>
</protein>
<feature type="compositionally biased region" description="Basic residues" evidence="1">
    <location>
        <begin position="507"/>
        <end position="529"/>
    </location>
</feature>
<evidence type="ECO:0000256" key="2">
    <source>
        <dbReference type="SAM" id="Phobius"/>
    </source>
</evidence>
<keyword evidence="2" id="KW-0812">Transmembrane</keyword>
<gene>
    <name evidence="3" type="primary">orf535</name>
</gene>
<feature type="transmembrane region" description="Helical" evidence="2">
    <location>
        <begin position="131"/>
        <end position="153"/>
    </location>
</feature>
<keyword evidence="2" id="KW-1133">Transmembrane helix</keyword>
<dbReference type="AlphaFoldDB" id="E9P1G3"/>
<reference evidence="3" key="1">
    <citation type="journal article" date="2012" name="Science">
        <title>Cyanophora paradoxa genome elucidates origin of photosynthesis in algae and plants.</title>
        <authorList>
            <person name="Price D.C."/>
            <person name="Chan C.X."/>
            <person name="Yoon H.S."/>
            <person name="Yang E.C."/>
            <person name="Qiu H."/>
            <person name="Weber A.P."/>
            <person name="Schwacke R."/>
            <person name="Gross J."/>
            <person name="Blouin N.A."/>
            <person name="Lane C."/>
            <person name="Reyes-Prieto A."/>
            <person name="Durnford D.G."/>
            <person name="Neilson J.A."/>
            <person name="Lang B.F."/>
            <person name="Burger G."/>
            <person name="Steiner J.M."/>
            <person name="Loffelhardt W."/>
            <person name="Meuser J.E."/>
            <person name="Posewitz M.C."/>
            <person name="Ball S."/>
            <person name="Arias M.C."/>
            <person name="Henrissat B."/>
            <person name="Coutinho P.M."/>
            <person name="Rensing S.A."/>
            <person name="Symeonidi A."/>
            <person name="Doddapaneni H."/>
            <person name="Green B.R."/>
            <person name="Rajah V.D."/>
            <person name="Boore J."/>
            <person name="Bhattacharya D."/>
        </authorList>
    </citation>
    <scope>NUCLEOTIDE SEQUENCE</scope>
    <source>
        <strain evidence="3">CCMP 329</strain>
    </source>
</reference>
<sequence>MMQNILNSLSQKFVRIASDVLFTIIVEFKWCWETNPLFLVFIIYILFHLLIFLLYYLYPKLKRVFIRLFRMVKLFIKKLIFFYRKVKFYYNRAKFYSKKKNRAILKRDARNFYDRKSEQFLDWLPGFLYKVYIVCSIIVEIIIFIYLVMLPYGCYYCGQVFFEEWAKLSVYTMQMIYPWPFFKKTWEFIIWFLVEGAWGYIYELTIESSAEKYEWVAVVYDKMRKKIISWSLSISANKIWFCQVFYPAWKSVIDFTIGFLYISFYVWFMQKDYLKTGTGLKKKFIVWIDYLLEIGAQKSVRVSQRYVILPHFLPKLCYFMYFPYMFFYFFETFSEGLKTFKGTPYVYIPCEHIPQVNFYVAFFFQLLEFTIDYLFFCIWWFYLFSEVDNCQKLSKTWSPKYPHRKAIEKIWMNPLIAVMWNPEDERIWGTYRWPVHRRALKVFIDIRQVAKQMINGKRPLSLMIYVKLFYSFIRIFDLSPLYRILKKKKKSKIEQKQLSIKLNDSAKKRKNKYTRKQKRLYSKKHKKLRNTTPFS</sequence>
<evidence type="ECO:0000313" key="3">
    <source>
        <dbReference type="EMBL" id="ADW79215.1"/>
    </source>
</evidence>
<feature type="transmembrane region" description="Helical" evidence="2">
    <location>
        <begin position="227"/>
        <end position="246"/>
    </location>
</feature>
<dbReference type="EMBL" id="HQ849544">
    <property type="protein sequence ID" value="ADW79215.1"/>
    <property type="molecule type" value="Genomic_DNA"/>
</dbReference>
<feature type="transmembrane region" description="Helical" evidence="2">
    <location>
        <begin position="306"/>
        <end position="330"/>
    </location>
</feature>
<organism evidence="3">
    <name type="scientific">Cyanophora paradoxa</name>
    <dbReference type="NCBI Taxonomy" id="2762"/>
    <lineage>
        <taxon>Eukaryota</taxon>
        <taxon>Glaucocystophyceae</taxon>
        <taxon>Cyanophorales</taxon>
        <taxon>Cyanophoraceae</taxon>
        <taxon>Cyanophora</taxon>
    </lineage>
</organism>
<feature type="transmembrane region" description="Helical" evidence="2">
    <location>
        <begin position="36"/>
        <end position="57"/>
    </location>
</feature>
<name>E9P1G3_CYAPA</name>
<dbReference type="RefSeq" id="YP_006280861.1">
    <property type="nucleotide sequence ID" value="NC_017836.1"/>
</dbReference>
<dbReference type="GeneID" id="12486753"/>
<feature type="region of interest" description="Disordered" evidence="1">
    <location>
        <begin position="500"/>
        <end position="535"/>
    </location>
</feature>